<dbReference type="Proteomes" id="UP000199392">
    <property type="component" value="Unassembled WGS sequence"/>
</dbReference>
<feature type="transmembrane region" description="Helical" evidence="1">
    <location>
        <begin position="49"/>
        <end position="70"/>
    </location>
</feature>
<dbReference type="EMBL" id="FOZW01000002">
    <property type="protein sequence ID" value="SFS57848.1"/>
    <property type="molecule type" value="Genomic_DNA"/>
</dbReference>
<protein>
    <submittedName>
        <fullName evidence="2">Uncharacterized protein</fullName>
    </submittedName>
</protein>
<evidence type="ECO:0000313" key="2">
    <source>
        <dbReference type="EMBL" id="SFS57848.1"/>
    </source>
</evidence>
<feature type="transmembrane region" description="Helical" evidence="1">
    <location>
        <begin position="77"/>
        <end position="98"/>
    </location>
</feature>
<proteinExistence type="predicted"/>
<organism evidence="2 3">
    <name type="scientific">Alloyangia pacifica</name>
    <dbReference type="NCBI Taxonomy" id="311180"/>
    <lineage>
        <taxon>Bacteria</taxon>
        <taxon>Pseudomonadati</taxon>
        <taxon>Pseudomonadota</taxon>
        <taxon>Alphaproteobacteria</taxon>
        <taxon>Rhodobacterales</taxon>
        <taxon>Roseobacteraceae</taxon>
        <taxon>Alloyangia</taxon>
    </lineage>
</organism>
<dbReference type="OrthoDB" id="7855359at2"/>
<evidence type="ECO:0000313" key="3">
    <source>
        <dbReference type="Proteomes" id="UP000199392"/>
    </source>
</evidence>
<gene>
    <name evidence="2" type="ORF">SAMN04488050_102561</name>
</gene>
<name>A0A1I6R015_9RHOB</name>
<keyword evidence="3" id="KW-1185">Reference proteome</keyword>
<feature type="transmembrane region" description="Helical" evidence="1">
    <location>
        <begin position="12"/>
        <end position="29"/>
    </location>
</feature>
<accession>A0A1I6R015</accession>
<sequence length="156" mass="16484">MARHRRSPKYVTTLMMALIGVLLIAAFMAEDVIAQGGLTWADLPKGLMLRYLLAMAIGGALAGWLLAGMFGRSGLGGFVLGFLGAVIATLVAGLFGSAAGLLPDLLRDGWSSSDLVPIFYGLAALPLAFAGQPLLFVGWLVVMLLTHLWARRVRTG</sequence>
<keyword evidence="1" id="KW-0472">Membrane</keyword>
<dbReference type="AlphaFoldDB" id="A0A1I6R015"/>
<dbReference type="RefSeq" id="WP_143015331.1">
    <property type="nucleotide sequence ID" value="NZ_FNCL01000001.1"/>
</dbReference>
<keyword evidence="1" id="KW-0812">Transmembrane</keyword>
<reference evidence="3" key="1">
    <citation type="submission" date="2016-10" db="EMBL/GenBank/DDBJ databases">
        <authorList>
            <person name="Varghese N."/>
            <person name="Submissions S."/>
        </authorList>
    </citation>
    <scope>NUCLEOTIDE SEQUENCE [LARGE SCALE GENOMIC DNA]</scope>
    <source>
        <strain evidence="3">DSM 26894</strain>
    </source>
</reference>
<evidence type="ECO:0000256" key="1">
    <source>
        <dbReference type="SAM" id="Phobius"/>
    </source>
</evidence>
<feature type="transmembrane region" description="Helical" evidence="1">
    <location>
        <begin position="118"/>
        <end position="145"/>
    </location>
</feature>
<keyword evidence="1" id="KW-1133">Transmembrane helix</keyword>